<accession>A0A0E9T9H2</accession>
<dbReference type="AlphaFoldDB" id="A0A0E9T9H2"/>
<reference evidence="1" key="2">
    <citation type="journal article" date="2015" name="Fish Shellfish Immunol.">
        <title>Early steps in the European eel (Anguilla anguilla)-Vibrio vulnificus interaction in the gills: Role of the RtxA13 toxin.</title>
        <authorList>
            <person name="Callol A."/>
            <person name="Pajuelo D."/>
            <person name="Ebbesson L."/>
            <person name="Teles M."/>
            <person name="MacKenzie S."/>
            <person name="Amaro C."/>
        </authorList>
    </citation>
    <scope>NUCLEOTIDE SEQUENCE</scope>
</reference>
<proteinExistence type="predicted"/>
<organism evidence="1">
    <name type="scientific">Anguilla anguilla</name>
    <name type="common">European freshwater eel</name>
    <name type="synonym">Muraena anguilla</name>
    <dbReference type="NCBI Taxonomy" id="7936"/>
    <lineage>
        <taxon>Eukaryota</taxon>
        <taxon>Metazoa</taxon>
        <taxon>Chordata</taxon>
        <taxon>Craniata</taxon>
        <taxon>Vertebrata</taxon>
        <taxon>Euteleostomi</taxon>
        <taxon>Actinopterygii</taxon>
        <taxon>Neopterygii</taxon>
        <taxon>Teleostei</taxon>
        <taxon>Anguilliformes</taxon>
        <taxon>Anguillidae</taxon>
        <taxon>Anguilla</taxon>
    </lineage>
</organism>
<protein>
    <submittedName>
        <fullName evidence="1">Uncharacterized protein</fullName>
    </submittedName>
</protein>
<sequence>MIRKPFGIICYDLKLDDIGPIMSGFKANTEFHSMSIIPTVKKGGGSVMVWGCFAAS</sequence>
<name>A0A0E9T9H2_ANGAN</name>
<dbReference type="EMBL" id="GBXM01059184">
    <property type="protein sequence ID" value="JAH49393.1"/>
    <property type="molecule type" value="Transcribed_RNA"/>
</dbReference>
<reference evidence="1" key="1">
    <citation type="submission" date="2014-11" db="EMBL/GenBank/DDBJ databases">
        <authorList>
            <person name="Amaro Gonzalez C."/>
        </authorList>
    </citation>
    <scope>NUCLEOTIDE SEQUENCE</scope>
</reference>
<evidence type="ECO:0000313" key="1">
    <source>
        <dbReference type="EMBL" id="JAH49393.1"/>
    </source>
</evidence>